<name>A0ABP0II79_9DINO</name>
<reference evidence="8 9" key="1">
    <citation type="submission" date="2024-02" db="EMBL/GenBank/DDBJ databases">
        <authorList>
            <person name="Chen Y."/>
            <person name="Shah S."/>
            <person name="Dougan E. K."/>
            <person name="Thang M."/>
            <person name="Chan C."/>
        </authorList>
    </citation>
    <scope>NUCLEOTIDE SEQUENCE [LARGE SCALE GENOMIC DNA]</scope>
</reference>
<dbReference type="Pfam" id="PF01758">
    <property type="entry name" value="SBF"/>
    <property type="match status" value="1"/>
</dbReference>
<evidence type="ECO:0000313" key="8">
    <source>
        <dbReference type="EMBL" id="CAK9002297.1"/>
    </source>
</evidence>
<evidence type="ECO:0000256" key="7">
    <source>
        <dbReference type="SAM" id="Phobius"/>
    </source>
</evidence>
<evidence type="ECO:0000256" key="2">
    <source>
        <dbReference type="ARBA" id="ARBA00006528"/>
    </source>
</evidence>
<accession>A0ABP0II79</accession>
<dbReference type="Gene3D" id="1.20.1530.20">
    <property type="match status" value="1"/>
</dbReference>
<comment type="similarity">
    <text evidence="2">Belongs to the bile acid:sodium symporter (BASS) (TC 2.A.28) family.</text>
</comment>
<dbReference type="PANTHER" id="PTHR10361">
    <property type="entry name" value="SODIUM-BILE ACID COTRANSPORTER"/>
    <property type="match status" value="1"/>
</dbReference>
<evidence type="ECO:0000256" key="4">
    <source>
        <dbReference type="ARBA" id="ARBA00022989"/>
    </source>
</evidence>
<feature type="compositionally biased region" description="Basic and acidic residues" evidence="6">
    <location>
        <begin position="317"/>
        <end position="340"/>
    </location>
</feature>
<protein>
    <submittedName>
        <fullName evidence="8">Ileal (Solute carrier family 10 member 2</fullName>
    </submittedName>
</protein>
<evidence type="ECO:0000256" key="3">
    <source>
        <dbReference type="ARBA" id="ARBA00022692"/>
    </source>
</evidence>
<evidence type="ECO:0000256" key="6">
    <source>
        <dbReference type="SAM" id="MobiDB-lite"/>
    </source>
</evidence>
<gene>
    <name evidence="8" type="ORF">SCF082_LOCUS7279</name>
</gene>
<dbReference type="Proteomes" id="UP001642464">
    <property type="component" value="Unassembled WGS sequence"/>
</dbReference>
<dbReference type="InterPro" id="IPR002657">
    <property type="entry name" value="BilAc:Na_symport/Acr3"/>
</dbReference>
<evidence type="ECO:0000313" key="9">
    <source>
        <dbReference type="Proteomes" id="UP001642464"/>
    </source>
</evidence>
<keyword evidence="3 7" id="KW-0812">Transmembrane</keyword>
<feature type="transmembrane region" description="Helical" evidence="7">
    <location>
        <begin position="131"/>
        <end position="151"/>
    </location>
</feature>
<dbReference type="PANTHER" id="PTHR10361:SF28">
    <property type="entry name" value="P3 PROTEIN-RELATED"/>
    <property type="match status" value="1"/>
</dbReference>
<keyword evidence="9" id="KW-1185">Reference proteome</keyword>
<sequence>MDPLQLIFGIIVVVLMLGLGATMSPKDFKLALRMWKAPLVAVLCQFGLMPLISFALALGLGVTKEQGLSMLVVGCSPGGSTSNLFAYYSRADLPLSILATSLSTLLSVAMMPLCLYIYSSPFTDDNVAIPLASLVTPLSLVILPVVIGMGIRHMSIKVALWIEKAASALGTIFLLAALVTGVVSNSHLFTDHWRLWVAAALLMPIGSALGYGNARLARLHSKACRTICLETGLQNSTLALTILAFSFSDPGRFEAVSVFPLLYSLFLLVDGVLITLLFRFLSRNELAEGPFNGNLDTTIGTRSKDPSEAKAAQSEGKSVEADHQDCQNEEEKCRQFDSVA</sequence>
<proteinExistence type="inferred from homology"/>
<keyword evidence="4 7" id="KW-1133">Transmembrane helix</keyword>
<comment type="caution">
    <text evidence="8">The sequence shown here is derived from an EMBL/GenBank/DDBJ whole genome shotgun (WGS) entry which is preliminary data.</text>
</comment>
<feature type="transmembrane region" description="Helical" evidence="7">
    <location>
        <begin position="158"/>
        <end position="183"/>
    </location>
</feature>
<feature type="region of interest" description="Disordered" evidence="6">
    <location>
        <begin position="297"/>
        <end position="340"/>
    </location>
</feature>
<evidence type="ECO:0000256" key="5">
    <source>
        <dbReference type="ARBA" id="ARBA00023136"/>
    </source>
</evidence>
<comment type="subcellular location">
    <subcellularLocation>
        <location evidence="1">Membrane</location>
        <topology evidence="1">Multi-pass membrane protein</topology>
    </subcellularLocation>
</comment>
<feature type="transmembrane region" description="Helical" evidence="7">
    <location>
        <begin position="6"/>
        <end position="25"/>
    </location>
</feature>
<dbReference type="InterPro" id="IPR004710">
    <property type="entry name" value="Bilac:Na_transpt"/>
</dbReference>
<feature type="transmembrane region" description="Helical" evidence="7">
    <location>
        <begin position="195"/>
        <end position="214"/>
    </location>
</feature>
<organism evidence="8 9">
    <name type="scientific">Durusdinium trenchii</name>
    <dbReference type="NCBI Taxonomy" id="1381693"/>
    <lineage>
        <taxon>Eukaryota</taxon>
        <taxon>Sar</taxon>
        <taxon>Alveolata</taxon>
        <taxon>Dinophyceae</taxon>
        <taxon>Suessiales</taxon>
        <taxon>Symbiodiniaceae</taxon>
        <taxon>Durusdinium</taxon>
    </lineage>
</organism>
<keyword evidence="5 7" id="KW-0472">Membrane</keyword>
<dbReference type="EMBL" id="CAXAMM010004069">
    <property type="protein sequence ID" value="CAK9002297.1"/>
    <property type="molecule type" value="Genomic_DNA"/>
</dbReference>
<dbReference type="InterPro" id="IPR038770">
    <property type="entry name" value="Na+/solute_symporter_sf"/>
</dbReference>
<feature type="transmembrane region" description="Helical" evidence="7">
    <location>
        <begin position="37"/>
        <end position="62"/>
    </location>
</feature>
<evidence type="ECO:0000256" key="1">
    <source>
        <dbReference type="ARBA" id="ARBA00004141"/>
    </source>
</evidence>
<feature type="transmembrane region" description="Helical" evidence="7">
    <location>
        <begin position="95"/>
        <end position="119"/>
    </location>
</feature>
<feature type="transmembrane region" description="Helical" evidence="7">
    <location>
        <begin position="259"/>
        <end position="281"/>
    </location>
</feature>